<gene>
    <name evidence="2" type="ORF">BK123_23545</name>
</gene>
<feature type="transmembrane region" description="Helical" evidence="1">
    <location>
        <begin position="193"/>
        <end position="212"/>
    </location>
</feature>
<dbReference type="AlphaFoldDB" id="A0A1R1AX60"/>
<dbReference type="OrthoDB" id="2339365at2"/>
<accession>A0A1R1AX60</accession>
<dbReference type="STRING" id="1401.BK123_23545"/>
<keyword evidence="1" id="KW-1133">Transmembrane helix</keyword>
<dbReference type="Proteomes" id="UP000187074">
    <property type="component" value="Unassembled WGS sequence"/>
</dbReference>
<protein>
    <submittedName>
        <fullName evidence="2">Uncharacterized protein</fullName>
    </submittedName>
</protein>
<feature type="transmembrane region" description="Helical" evidence="1">
    <location>
        <begin position="164"/>
        <end position="186"/>
    </location>
</feature>
<feature type="transmembrane region" description="Helical" evidence="1">
    <location>
        <begin position="21"/>
        <end position="42"/>
    </location>
</feature>
<evidence type="ECO:0000313" key="2">
    <source>
        <dbReference type="EMBL" id="OME90273.1"/>
    </source>
</evidence>
<sequence length="224" mass="25186">MDIHHRLNQIRVQNKSTTKQKVFSIVSAMIIGAILGLAAKLVDAPGINPIFDNIGGRLGIWVFVAALLSVFSYSPKIAAVKVFVFFGSMLTVYYAYTVLFLHFFPERAIVFWGICAVISPVCAYIMWYARGNGLFSHMVSALPITALLSEGFELRHAYLPIHTHYYLIPWLMGVYLMMILVLLLIIPKNKMQFVVVLPIALILSFIMIYFNVLGRIFGGMNGVF</sequence>
<dbReference type="RefSeq" id="WP_076324801.1">
    <property type="nucleotide sequence ID" value="NZ_MRTF01000008.1"/>
</dbReference>
<keyword evidence="1" id="KW-0472">Membrane</keyword>
<organism evidence="2 3">
    <name type="scientific">Paenibacillus lautus</name>
    <name type="common">Bacillus lautus</name>
    <dbReference type="NCBI Taxonomy" id="1401"/>
    <lineage>
        <taxon>Bacteria</taxon>
        <taxon>Bacillati</taxon>
        <taxon>Bacillota</taxon>
        <taxon>Bacilli</taxon>
        <taxon>Bacillales</taxon>
        <taxon>Paenibacillaceae</taxon>
        <taxon>Paenibacillus</taxon>
    </lineage>
</organism>
<feature type="transmembrane region" description="Helical" evidence="1">
    <location>
        <begin position="109"/>
        <end position="127"/>
    </location>
</feature>
<reference evidence="2 3" key="1">
    <citation type="submission" date="2016-11" db="EMBL/GenBank/DDBJ databases">
        <title>Paenibacillus species isolates.</title>
        <authorList>
            <person name="Beno S.M."/>
        </authorList>
    </citation>
    <scope>NUCLEOTIDE SEQUENCE [LARGE SCALE GENOMIC DNA]</scope>
    <source>
        <strain evidence="2 3">FSL F4-0100</strain>
    </source>
</reference>
<name>A0A1R1AX60_PAELA</name>
<evidence type="ECO:0000313" key="3">
    <source>
        <dbReference type="Proteomes" id="UP000187074"/>
    </source>
</evidence>
<feature type="transmembrane region" description="Helical" evidence="1">
    <location>
        <begin position="83"/>
        <end position="103"/>
    </location>
</feature>
<feature type="transmembrane region" description="Helical" evidence="1">
    <location>
        <begin position="134"/>
        <end position="152"/>
    </location>
</feature>
<keyword evidence="1" id="KW-0812">Transmembrane</keyword>
<evidence type="ECO:0000256" key="1">
    <source>
        <dbReference type="SAM" id="Phobius"/>
    </source>
</evidence>
<dbReference type="EMBL" id="MRTF01000008">
    <property type="protein sequence ID" value="OME90273.1"/>
    <property type="molecule type" value="Genomic_DNA"/>
</dbReference>
<proteinExistence type="predicted"/>
<comment type="caution">
    <text evidence="2">The sequence shown here is derived from an EMBL/GenBank/DDBJ whole genome shotgun (WGS) entry which is preliminary data.</text>
</comment>
<feature type="transmembrane region" description="Helical" evidence="1">
    <location>
        <begin position="54"/>
        <end position="71"/>
    </location>
</feature>